<keyword evidence="7 9" id="KW-0234">DNA repair</keyword>
<dbReference type="CDD" id="cd06445">
    <property type="entry name" value="ATase"/>
    <property type="match status" value="1"/>
</dbReference>
<evidence type="ECO:0000256" key="4">
    <source>
        <dbReference type="ARBA" id="ARBA00022603"/>
    </source>
</evidence>
<dbReference type="NCBIfam" id="TIGR00589">
    <property type="entry name" value="ogt"/>
    <property type="match status" value="1"/>
</dbReference>
<dbReference type="PROSITE" id="PS00374">
    <property type="entry name" value="MGMT"/>
    <property type="match status" value="1"/>
</dbReference>
<dbReference type="GeneID" id="93905836"/>
<dbReference type="InterPro" id="IPR008332">
    <property type="entry name" value="MethylG_MeTrfase_N"/>
</dbReference>
<comment type="catalytic activity">
    <reaction evidence="1 9">
        <text>a 4-O-methyl-thymidine in DNA + L-cysteinyl-[protein] = a thymidine in DNA + S-methyl-L-cysteinyl-[protein]</text>
        <dbReference type="Rhea" id="RHEA:53428"/>
        <dbReference type="Rhea" id="RHEA-COMP:10131"/>
        <dbReference type="Rhea" id="RHEA-COMP:10132"/>
        <dbReference type="Rhea" id="RHEA-COMP:13555"/>
        <dbReference type="Rhea" id="RHEA-COMP:13556"/>
        <dbReference type="ChEBI" id="CHEBI:29950"/>
        <dbReference type="ChEBI" id="CHEBI:82612"/>
        <dbReference type="ChEBI" id="CHEBI:137386"/>
        <dbReference type="ChEBI" id="CHEBI:137387"/>
        <dbReference type="EC" id="2.1.1.63"/>
    </reaction>
</comment>
<feature type="active site" description="Nucleophile; methyl group acceptor" evidence="9">
    <location>
        <position position="132"/>
    </location>
</feature>
<dbReference type="GO" id="GO:0003908">
    <property type="term" value="F:methylated-DNA-[protein]-cysteine S-methyltransferase activity"/>
    <property type="evidence" value="ECO:0007669"/>
    <property type="project" value="UniProtKB-UniRule"/>
</dbReference>
<proteinExistence type="inferred from homology"/>
<gene>
    <name evidence="12" type="ORF">OK117_11415</name>
</gene>
<organism evidence="12 13">
    <name type="scientific">Xylella fastidiosa subsp. fastidiosa</name>
    <dbReference type="NCBI Taxonomy" id="644356"/>
    <lineage>
        <taxon>Bacteria</taxon>
        <taxon>Pseudomonadati</taxon>
        <taxon>Pseudomonadota</taxon>
        <taxon>Gammaproteobacteria</taxon>
        <taxon>Lysobacterales</taxon>
        <taxon>Lysobacteraceae</taxon>
        <taxon>Xylella</taxon>
    </lineage>
</organism>
<dbReference type="InterPro" id="IPR036217">
    <property type="entry name" value="MethylDNA_cys_MeTrfase_DNAb"/>
</dbReference>
<evidence type="ECO:0000256" key="9">
    <source>
        <dbReference type="HAMAP-Rule" id="MF_00772"/>
    </source>
</evidence>
<keyword evidence="3 9" id="KW-0963">Cytoplasm</keyword>
<dbReference type="EC" id="2.1.1.63" evidence="9"/>
<evidence type="ECO:0000256" key="5">
    <source>
        <dbReference type="ARBA" id="ARBA00022679"/>
    </source>
</evidence>
<evidence type="ECO:0000256" key="2">
    <source>
        <dbReference type="ARBA" id="ARBA00008711"/>
    </source>
</evidence>
<dbReference type="RefSeq" id="WP_171946781.1">
    <property type="nucleotide sequence ID" value="NZ_CP040799.1"/>
</dbReference>
<sequence length="173" mass="18992">MMSQLCYDIFDSPIGILTIVADTDALCRVMLPSNDHTTKEHECWHYAPSTTLLKQARTQLLDYLHGELHTFSLPLRPQGTPFQCAVWKALAHISFGQTWSYAKLAAHIGRPSASRAVGAANARNPLPIVLPCHRVIGSNGALTGFNGGLHIKRSLLYLEGTKPTHTCKTIMTS</sequence>
<dbReference type="InterPro" id="IPR014048">
    <property type="entry name" value="MethylDNA_cys_MeTrfase_DNA-bd"/>
</dbReference>
<comment type="subcellular location">
    <subcellularLocation>
        <location evidence="9">Cytoplasm</location>
    </subcellularLocation>
</comment>
<evidence type="ECO:0000313" key="13">
    <source>
        <dbReference type="Proteomes" id="UP001211513"/>
    </source>
</evidence>
<dbReference type="GO" id="GO:0032259">
    <property type="term" value="P:methylation"/>
    <property type="evidence" value="ECO:0007669"/>
    <property type="project" value="UniProtKB-KW"/>
</dbReference>
<evidence type="ECO:0000256" key="7">
    <source>
        <dbReference type="ARBA" id="ARBA00023204"/>
    </source>
</evidence>
<dbReference type="AlphaFoldDB" id="A0AAJ5UHY1"/>
<keyword evidence="5 9" id="KW-0808">Transferase</keyword>
<dbReference type="GO" id="GO:0006307">
    <property type="term" value="P:DNA alkylation repair"/>
    <property type="evidence" value="ECO:0007669"/>
    <property type="project" value="UniProtKB-UniRule"/>
</dbReference>
<evidence type="ECO:0000313" key="12">
    <source>
        <dbReference type="EMBL" id="WCF28208.1"/>
    </source>
</evidence>
<dbReference type="Proteomes" id="UP001211513">
    <property type="component" value="Chromosome"/>
</dbReference>
<evidence type="ECO:0000259" key="10">
    <source>
        <dbReference type="Pfam" id="PF01035"/>
    </source>
</evidence>
<dbReference type="Gene3D" id="3.30.160.70">
    <property type="entry name" value="Methylated DNA-protein cysteine methyltransferase domain"/>
    <property type="match status" value="1"/>
</dbReference>
<evidence type="ECO:0000256" key="6">
    <source>
        <dbReference type="ARBA" id="ARBA00022763"/>
    </source>
</evidence>
<dbReference type="EMBL" id="CP109886">
    <property type="protein sequence ID" value="WCF28208.1"/>
    <property type="molecule type" value="Genomic_DNA"/>
</dbReference>
<feature type="domain" description="Methylated-DNA-[protein]-cysteine S-methyltransferase DNA binding" evidence="10">
    <location>
        <begin position="81"/>
        <end position="160"/>
    </location>
</feature>
<name>A0AAJ5UHY1_XYLFS</name>
<dbReference type="SUPFAM" id="SSF46767">
    <property type="entry name" value="Methylated DNA-protein cysteine methyltransferase, C-terminal domain"/>
    <property type="match status" value="1"/>
</dbReference>
<keyword evidence="4 9" id="KW-0489">Methyltransferase</keyword>
<dbReference type="HAMAP" id="MF_00772">
    <property type="entry name" value="OGT"/>
    <property type="match status" value="1"/>
</dbReference>
<evidence type="ECO:0000256" key="1">
    <source>
        <dbReference type="ARBA" id="ARBA00001286"/>
    </source>
</evidence>
<dbReference type="SUPFAM" id="SSF53155">
    <property type="entry name" value="Methylated DNA-protein cysteine methyltransferase domain"/>
    <property type="match status" value="1"/>
</dbReference>
<dbReference type="Gene3D" id="1.10.10.10">
    <property type="entry name" value="Winged helix-like DNA-binding domain superfamily/Winged helix DNA-binding domain"/>
    <property type="match status" value="1"/>
</dbReference>
<reference evidence="12" key="2">
    <citation type="submission" date="2022-10" db="EMBL/GenBank/DDBJ databases">
        <authorList>
            <person name="Landa B."/>
            <person name="Arias-Giraldo L.F."/>
            <person name="Roman-Ecija M."/>
            <person name="Velasco-Amo M.P."/>
            <person name="De La Fuente L."/>
            <person name="Marco-Noales E."/>
            <person name="Moralejo E."/>
        </authorList>
    </citation>
    <scope>NUCLEOTIDE SEQUENCE</scope>
    <source>
        <strain evidence="12">CFBP8073</strain>
    </source>
</reference>
<dbReference type="Pfam" id="PF01035">
    <property type="entry name" value="DNA_binding_1"/>
    <property type="match status" value="1"/>
</dbReference>
<dbReference type="PANTHER" id="PTHR10815:SF5">
    <property type="entry name" value="METHYLATED-DNA--PROTEIN-CYSTEINE METHYLTRANSFERASE"/>
    <property type="match status" value="1"/>
</dbReference>
<keyword evidence="6 9" id="KW-0227">DNA damage</keyword>
<dbReference type="InterPro" id="IPR036388">
    <property type="entry name" value="WH-like_DNA-bd_sf"/>
</dbReference>
<accession>A0AAJ5UHY1</accession>
<evidence type="ECO:0000256" key="3">
    <source>
        <dbReference type="ARBA" id="ARBA00022490"/>
    </source>
</evidence>
<dbReference type="GO" id="GO:0005737">
    <property type="term" value="C:cytoplasm"/>
    <property type="evidence" value="ECO:0007669"/>
    <property type="project" value="UniProtKB-SubCell"/>
</dbReference>
<comment type="similarity">
    <text evidence="2 9">Belongs to the MGMT family.</text>
</comment>
<evidence type="ECO:0000256" key="8">
    <source>
        <dbReference type="ARBA" id="ARBA00049348"/>
    </source>
</evidence>
<feature type="domain" description="Methylguanine DNA methyltransferase ribonuclease-like" evidence="11">
    <location>
        <begin position="6"/>
        <end position="77"/>
    </location>
</feature>
<dbReference type="InterPro" id="IPR001497">
    <property type="entry name" value="MethylDNA_cys_MeTrfase_AS"/>
</dbReference>
<comment type="miscellaneous">
    <text evidence="9">This enzyme catalyzes only one turnover and therefore is not strictly catalytic. According to one definition, an enzyme is a biocatalyst that acts repeatedly and over many reaction cycles.</text>
</comment>
<dbReference type="PANTHER" id="PTHR10815">
    <property type="entry name" value="METHYLATED-DNA--PROTEIN-CYSTEINE METHYLTRANSFERASE"/>
    <property type="match status" value="1"/>
</dbReference>
<dbReference type="FunFam" id="1.10.10.10:FF:000214">
    <property type="entry name" value="Methylated-DNA--protein-cysteine methyltransferase"/>
    <property type="match status" value="1"/>
</dbReference>
<protein>
    <recommendedName>
        <fullName evidence="9">Methylated-DNA--protein-cysteine methyltransferase</fullName>
        <ecNumber evidence="9">2.1.1.63</ecNumber>
    </recommendedName>
    <alternativeName>
        <fullName evidence="9">6-O-methylguanine-DNA methyltransferase</fullName>
        <shortName evidence="9">MGMT</shortName>
    </alternativeName>
    <alternativeName>
        <fullName evidence="9">O-6-methylguanine-DNA-alkyltransferase</fullName>
    </alternativeName>
</protein>
<reference evidence="12" key="1">
    <citation type="journal article" date="2022" name="Phytopathology">
        <title>Complete circularized genome resources of seven strains of Xylella fastidiosa subsp. fastidiosa using hybrid assembly reveals unknown plasmids.</title>
        <authorList>
            <person name="Velasco-Amo M.D.P."/>
            <person name="Arias-Giraldo L.F.F."/>
            <person name="Ecija M.R."/>
            <person name="De La Fuente L."/>
            <person name="Marco-Noales E."/>
            <person name="Moralejo E."/>
            <person name="Navas-Cort J.A."/>
            <person name="Landa B.B."/>
        </authorList>
    </citation>
    <scope>NUCLEOTIDE SEQUENCE</scope>
    <source>
        <strain evidence="12">CFBP8073</strain>
    </source>
</reference>
<dbReference type="Pfam" id="PF02870">
    <property type="entry name" value="Methyltransf_1N"/>
    <property type="match status" value="1"/>
</dbReference>
<dbReference type="InterPro" id="IPR036631">
    <property type="entry name" value="MGMT_N_sf"/>
</dbReference>
<comment type="function">
    <text evidence="9">Involved in the cellular defense against the biological effects of O6-methylguanine (O6-MeG) and O4-methylthymine (O4-MeT) in DNA. Repairs the methylated nucleobase in DNA by stoichiometrically transferring the methyl group to a cysteine residue in the enzyme. This is a suicide reaction: the enzyme is irreversibly inactivated.</text>
</comment>
<comment type="catalytic activity">
    <reaction evidence="8 9">
        <text>a 6-O-methyl-2'-deoxyguanosine in DNA + L-cysteinyl-[protein] = S-methyl-L-cysteinyl-[protein] + a 2'-deoxyguanosine in DNA</text>
        <dbReference type="Rhea" id="RHEA:24000"/>
        <dbReference type="Rhea" id="RHEA-COMP:10131"/>
        <dbReference type="Rhea" id="RHEA-COMP:10132"/>
        <dbReference type="Rhea" id="RHEA-COMP:11367"/>
        <dbReference type="Rhea" id="RHEA-COMP:11368"/>
        <dbReference type="ChEBI" id="CHEBI:29950"/>
        <dbReference type="ChEBI" id="CHEBI:82612"/>
        <dbReference type="ChEBI" id="CHEBI:85445"/>
        <dbReference type="ChEBI" id="CHEBI:85448"/>
        <dbReference type="EC" id="2.1.1.63"/>
    </reaction>
</comment>
<evidence type="ECO:0000259" key="11">
    <source>
        <dbReference type="Pfam" id="PF02870"/>
    </source>
</evidence>
<dbReference type="InterPro" id="IPR023546">
    <property type="entry name" value="MGMT"/>
</dbReference>